<evidence type="ECO:0000313" key="2">
    <source>
        <dbReference type="EMBL" id="SCA81749.1"/>
    </source>
</evidence>
<reference evidence="2 3" key="1">
    <citation type="submission" date="2016-07" db="EMBL/GenBank/DDBJ databases">
        <authorList>
            <consortium name="Pathogen Informatics"/>
        </authorList>
    </citation>
    <scope>NUCLEOTIDE SEQUENCE [LARGE SCALE GENOMIC DNA]</scope>
</reference>
<dbReference type="VEuPathDB" id="PlasmoDB:PVW1_090005800"/>
<evidence type="ECO:0008006" key="4">
    <source>
        <dbReference type="Google" id="ProtNLM"/>
    </source>
</evidence>
<feature type="transmembrane region" description="Helical" evidence="1">
    <location>
        <begin position="237"/>
        <end position="257"/>
    </location>
</feature>
<accession>A0A1G4E8S9</accession>
<dbReference type="VEuPathDB" id="PlasmoDB:PVPAM_000019700"/>
<name>A0A1G4E8S9_PLAVI</name>
<dbReference type="VEuPathDB" id="PlasmoDB:PVX_053690"/>
<keyword evidence="1" id="KW-1133">Transmembrane helix</keyword>
<keyword evidence="1" id="KW-0812">Transmembrane</keyword>
<evidence type="ECO:0000256" key="1">
    <source>
        <dbReference type="SAM" id="Phobius"/>
    </source>
</evidence>
<evidence type="ECO:0000313" key="3">
    <source>
        <dbReference type="Proteomes" id="UP000305196"/>
    </source>
</evidence>
<dbReference type="Proteomes" id="UP000305196">
    <property type="component" value="Unassembled WGS sequence"/>
</dbReference>
<dbReference type="VEuPathDB" id="PlasmoDB:PVP01_0003210"/>
<dbReference type="AlphaFoldDB" id="A0A1G4E8S9"/>
<gene>
    <name evidence="2" type="ORF">PVC01_000028900</name>
</gene>
<protein>
    <recommendedName>
        <fullName evidence="4">VIR protein</fullName>
    </recommendedName>
</protein>
<sequence>MNCTPKIESESYDFFDVIDTYIENGNVVNKNNITSRELENCTPFSKVYNGGRNSQIVKHICEEFLKIYTSIPNLKNRKTSDVNYKKDYNFVNYWLNDKIRESELNRSACVDDFYEEMEPQCSDTLSLTFESNYIYHIVEKDFTKMKLLFSLYTNYSKLNSILSKSTIENPESLLGPSTICSNDYKTASYLCYSEKGKFCEKLDKFKLKYEELYVTLETKEGELSKYFKRLPEDENNIISTAVIGSMAGLIPLFGLLYKFTPMGQLFKSKKAELTDAYRDNGGEMEKISLIDQENEHFRFHEGAYNIKYQSV</sequence>
<proteinExistence type="predicted"/>
<keyword evidence="1" id="KW-0472">Membrane</keyword>
<dbReference type="EMBL" id="FLYI01000055">
    <property type="protein sequence ID" value="SCA81749.1"/>
    <property type="molecule type" value="Genomic_DNA"/>
</dbReference>
<organism evidence="2 3">
    <name type="scientific">Plasmodium vivax</name>
    <name type="common">malaria parasite P. vivax</name>
    <dbReference type="NCBI Taxonomy" id="5855"/>
    <lineage>
        <taxon>Eukaryota</taxon>
        <taxon>Sar</taxon>
        <taxon>Alveolata</taxon>
        <taxon>Apicomplexa</taxon>
        <taxon>Aconoidasida</taxon>
        <taxon>Haemosporida</taxon>
        <taxon>Plasmodiidae</taxon>
        <taxon>Plasmodium</taxon>
        <taxon>Plasmodium (Plasmodium)</taxon>
    </lineage>
</organism>